<reference evidence="1" key="1">
    <citation type="journal article" date="2019" name="Front. Microbiol.">
        <title>Arcobacter cryaerophilus Isolated From New Zealand Mussels Harbor a Putative Virulence Plasmid.</title>
        <authorList>
            <person name="On S.L.W."/>
            <person name="Althaus D."/>
            <person name="Miller W.G."/>
            <person name="Lizamore D."/>
            <person name="Wong S.G.L."/>
            <person name="Mathai A.J."/>
            <person name="Chelikani V."/>
            <person name="Carter G.P."/>
        </authorList>
    </citation>
    <scope>NUCLEOTIDE SEQUENCE</scope>
    <source>
        <strain evidence="1">M830MA</strain>
        <plasmid evidence="1">pM830MA</plasmid>
    </source>
</reference>
<accession>A0A5C0E1Z8</accession>
<dbReference type="AlphaFoldDB" id="A0A5C0E1Z8"/>
<name>A0A5C0E1Z8_9BACT</name>
<geneLocation type="plasmid" evidence="1">
    <name>pM830MA</name>
</geneLocation>
<proteinExistence type="predicted"/>
<organism evidence="1">
    <name type="scientific">Aliarcobacter cryaerophilus</name>
    <dbReference type="NCBI Taxonomy" id="28198"/>
    <lineage>
        <taxon>Bacteria</taxon>
        <taxon>Pseudomonadati</taxon>
        <taxon>Campylobacterota</taxon>
        <taxon>Epsilonproteobacteria</taxon>
        <taxon>Campylobacterales</taxon>
        <taxon>Arcobacteraceae</taxon>
        <taxon>Aliarcobacter</taxon>
    </lineage>
</organism>
<protein>
    <submittedName>
        <fullName evidence="1">Uncharacterized protein</fullName>
    </submittedName>
</protein>
<evidence type="ECO:0000313" key="1">
    <source>
        <dbReference type="EMBL" id="QEI46295.1"/>
    </source>
</evidence>
<gene>
    <name evidence="1" type="ORF">pM830MA_0116</name>
</gene>
<sequence length="90" mass="10723">MYATIQSEYFHNFHCRVKAEPIISTQDYNVYELVDSQFPNDIISKSNNTGKKKVFRHIALDNQNNGYLFDIKLKTLDLNMKLCRYKKDER</sequence>
<dbReference type="EMBL" id="MK715471">
    <property type="protein sequence ID" value="QEI46295.1"/>
    <property type="molecule type" value="Genomic_DNA"/>
</dbReference>
<dbReference type="RefSeq" id="WP_141047703.1">
    <property type="nucleotide sequence ID" value="NZ_JAMXER010000037.1"/>
</dbReference>
<keyword evidence="1" id="KW-0614">Plasmid</keyword>